<evidence type="ECO:0000256" key="2">
    <source>
        <dbReference type="PROSITE-ProRule" id="PRU00023"/>
    </source>
</evidence>
<dbReference type="PANTHER" id="PTHR10039">
    <property type="entry name" value="AMELOGENIN"/>
    <property type="match status" value="1"/>
</dbReference>
<dbReference type="InterPro" id="IPR002110">
    <property type="entry name" value="Ankyrin_rpt"/>
</dbReference>
<gene>
    <name evidence="6" type="ORF">GQ607_008849</name>
</gene>
<evidence type="ECO:0000256" key="1">
    <source>
        <dbReference type="ARBA" id="ARBA00022737"/>
    </source>
</evidence>
<dbReference type="PROSITE" id="PS50088">
    <property type="entry name" value="ANK_REPEAT"/>
    <property type="match status" value="1"/>
</dbReference>
<dbReference type="EMBL" id="WOWK01000048">
    <property type="protein sequence ID" value="KAF0323877.1"/>
    <property type="molecule type" value="Genomic_DNA"/>
</dbReference>
<comment type="caution">
    <text evidence="6">The sequence shown here is derived from an EMBL/GenBank/DDBJ whole genome shotgun (WGS) entry which is preliminary data.</text>
</comment>
<dbReference type="Proteomes" id="UP000434172">
    <property type="component" value="Unassembled WGS sequence"/>
</dbReference>
<dbReference type="Gene3D" id="3.40.50.300">
    <property type="entry name" value="P-loop containing nucleotide triphosphate hydrolases"/>
    <property type="match status" value="1"/>
</dbReference>
<dbReference type="Pfam" id="PF17107">
    <property type="entry name" value="SesA"/>
    <property type="match status" value="1"/>
</dbReference>
<feature type="repeat" description="ANK" evidence="2">
    <location>
        <begin position="851"/>
        <end position="883"/>
    </location>
</feature>
<keyword evidence="7" id="KW-1185">Reference proteome</keyword>
<evidence type="ECO:0000256" key="3">
    <source>
        <dbReference type="SAM" id="Coils"/>
    </source>
</evidence>
<evidence type="ECO:0000313" key="7">
    <source>
        <dbReference type="Proteomes" id="UP000434172"/>
    </source>
</evidence>
<accession>A0A8H3WDK3</accession>
<dbReference type="SMART" id="SM00248">
    <property type="entry name" value="ANK"/>
    <property type="match status" value="3"/>
</dbReference>
<name>A0A8H3WDK3_9PEZI</name>
<dbReference type="InterPro" id="IPR027417">
    <property type="entry name" value="P-loop_NTPase"/>
</dbReference>
<keyword evidence="2" id="KW-0040">ANK repeat</keyword>
<keyword evidence="3" id="KW-0175">Coiled coil</keyword>
<evidence type="ECO:0000313" key="6">
    <source>
        <dbReference type="EMBL" id="KAF0323877.1"/>
    </source>
</evidence>
<dbReference type="SUPFAM" id="SSF52540">
    <property type="entry name" value="P-loop containing nucleoside triphosphate hydrolases"/>
    <property type="match status" value="1"/>
</dbReference>
<dbReference type="Gene3D" id="1.25.40.20">
    <property type="entry name" value="Ankyrin repeat-containing domain"/>
    <property type="match status" value="1"/>
</dbReference>
<dbReference type="OrthoDB" id="4851780at2759"/>
<dbReference type="SUPFAM" id="SSF48403">
    <property type="entry name" value="Ankyrin repeat"/>
    <property type="match status" value="1"/>
</dbReference>
<evidence type="ECO:0000259" key="4">
    <source>
        <dbReference type="Pfam" id="PF17107"/>
    </source>
</evidence>
<evidence type="ECO:0000259" key="5">
    <source>
        <dbReference type="Pfam" id="PF24883"/>
    </source>
</evidence>
<dbReference type="PROSITE" id="PS50297">
    <property type="entry name" value="ANK_REP_REGION"/>
    <property type="match status" value="1"/>
</dbReference>
<proteinExistence type="predicted"/>
<dbReference type="AlphaFoldDB" id="A0A8H3WDK3"/>
<dbReference type="Pfam" id="PF12796">
    <property type="entry name" value="Ank_2"/>
    <property type="match status" value="1"/>
</dbReference>
<dbReference type="InterPro" id="IPR031352">
    <property type="entry name" value="SesA"/>
</dbReference>
<feature type="domain" description="NACHT-NTPase and P-loop NTPases N-terminal" evidence="4">
    <location>
        <begin position="10"/>
        <end position="135"/>
    </location>
</feature>
<reference evidence="6 7" key="1">
    <citation type="submission" date="2019-12" db="EMBL/GenBank/DDBJ databases">
        <title>A genome sequence resource for the geographically widespread anthracnose pathogen Colletotrichum asianum.</title>
        <authorList>
            <person name="Meng Y."/>
        </authorList>
    </citation>
    <scope>NUCLEOTIDE SEQUENCE [LARGE SCALE GENOMIC DNA]</scope>
    <source>
        <strain evidence="6 7">ICMP 18580</strain>
    </source>
</reference>
<sequence>MDPATAIGLVGSIIGIIGGVADASNAIGKIADRPQAFHMVENDLPLISSILERADSNYNDEQGRLAEKTLQACKDNAEELKRIFVEIEMKCNEDKEAEKWTWSRAREWYRAALKHKKSYKVEKLMTAILEGMEKLAIDRIFRLHEDMEKITDALKELQNVEASLEDYELEEHGINSVTNVSGHGSAQVNNSTGNNHKFFHNHFAETVNSVSFMIQTQGVTEEVLQIVSTMIDPPGNVIKMTLASRIKDLRSLSHGPPRSNLPYAAPESYEWLYDHPKFKDWELQPFSENTKPYHLLLHGKAGSGKSVLMANAFTHLSPDRGSQNRVKVMFSFNALSSNSQENSVVGFLHGFLCQLLEQVTASQELWGILRDIQEPSGSQPWSESNLINTISQILALLKRSEQEVLLFVDAVDECQEDGKHSAAISTALLRLLGDNILRNNNNLKAIVSTREPQDIIGHSPFASLVAINLTAHNQPHIEQYLDAQLENTYTENLPFRHRLKKLLLERVSGMFLWARIVTASIQMWPNKKYSKDDLLRLVESLPNDLDGVYRSLLARMDEERRQEALALLQVIQVAVRPLTLAEAWSILNPADKVSATVDEDFDLTEKLVKHLHGLSGGLVEVRARQNDRGGPKVQFIHQSVKDFMRGGLLATISSSHTVDESYPDTGCHLFTAKLCMQALSGVALAQDDQKPFELEDGFVAYASQFWMLHARKSNINLTPHDKFIRMYEKCTSKSKGLIASFIRSVKFGGNAYRSVEFEDIPEIRLLRPDRQGNRRSHNISSSNESSLLVLLAFEGCTNLVVLHATKCAKCRQDRDTFGRAFHLAVCRGWLDTAKAIWDLARPDLDIDMLHKHQTPLHAACLAGEACLVKFLLKNGASLLAHSAKAQGLPLHTAVALGYVEVVEIIFKHFDHSSENQVLTQALSLKTRRKEKSTVLHLAVVSGSLTILQRVLDFLEDEDMGQLLFETSSEGETPQSMTESELQSVNAELAEARGQHGRAYRALRTSRKHFLEEAVKAMKTLADFL</sequence>
<dbReference type="InterPro" id="IPR056884">
    <property type="entry name" value="NPHP3-like_N"/>
</dbReference>
<dbReference type="PANTHER" id="PTHR10039:SF5">
    <property type="entry name" value="NACHT DOMAIN-CONTAINING PROTEIN"/>
    <property type="match status" value="1"/>
</dbReference>
<dbReference type="InterPro" id="IPR036770">
    <property type="entry name" value="Ankyrin_rpt-contain_sf"/>
</dbReference>
<keyword evidence="1" id="KW-0677">Repeat</keyword>
<organism evidence="6 7">
    <name type="scientific">Colletotrichum asianum</name>
    <dbReference type="NCBI Taxonomy" id="702518"/>
    <lineage>
        <taxon>Eukaryota</taxon>
        <taxon>Fungi</taxon>
        <taxon>Dikarya</taxon>
        <taxon>Ascomycota</taxon>
        <taxon>Pezizomycotina</taxon>
        <taxon>Sordariomycetes</taxon>
        <taxon>Hypocreomycetidae</taxon>
        <taxon>Glomerellales</taxon>
        <taxon>Glomerellaceae</taxon>
        <taxon>Colletotrichum</taxon>
        <taxon>Colletotrichum gloeosporioides species complex</taxon>
    </lineage>
</organism>
<feature type="domain" description="Nephrocystin 3-like N-terminal" evidence="5">
    <location>
        <begin position="268"/>
        <end position="450"/>
    </location>
</feature>
<feature type="coiled-coil region" evidence="3">
    <location>
        <begin position="140"/>
        <end position="170"/>
    </location>
</feature>
<dbReference type="Pfam" id="PF24883">
    <property type="entry name" value="NPHP3_N"/>
    <property type="match status" value="1"/>
</dbReference>
<protein>
    <submittedName>
        <fullName evidence="6">Ankyrin-3</fullName>
    </submittedName>
</protein>